<keyword evidence="3" id="KW-0804">Transcription</keyword>
<dbReference type="PANTHER" id="PTHR30146">
    <property type="entry name" value="LACI-RELATED TRANSCRIPTIONAL REPRESSOR"/>
    <property type="match status" value="1"/>
</dbReference>
<evidence type="ECO:0000256" key="3">
    <source>
        <dbReference type="ARBA" id="ARBA00023163"/>
    </source>
</evidence>
<dbReference type="Gene3D" id="1.10.260.40">
    <property type="entry name" value="lambda repressor-like DNA-binding domains"/>
    <property type="match status" value="1"/>
</dbReference>
<dbReference type="EMBL" id="JBHYPX010000026">
    <property type="protein sequence ID" value="MFE1353294.1"/>
    <property type="molecule type" value="Genomic_DNA"/>
</dbReference>
<dbReference type="Pfam" id="PF00356">
    <property type="entry name" value="LacI"/>
    <property type="match status" value="1"/>
</dbReference>
<dbReference type="PANTHER" id="PTHR30146:SF109">
    <property type="entry name" value="HTH-TYPE TRANSCRIPTIONAL REGULATOR GALS"/>
    <property type="match status" value="1"/>
</dbReference>
<feature type="region of interest" description="Disordered" evidence="4">
    <location>
        <begin position="1"/>
        <end position="31"/>
    </location>
</feature>
<dbReference type="Proteomes" id="UP001599542">
    <property type="component" value="Unassembled WGS sequence"/>
</dbReference>
<accession>A0ABW6GKL4</accession>
<organism evidence="6 7">
    <name type="scientific">Kitasatospora phosalacinea</name>
    <dbReference type="NCBI Taxonomy" id="2065"/>
    <lineage>
        <taxon>Bacteria</taxon>
        <taxon>Bacillati</taxon>
        <taxon>Actinomycetota</taxon>
        <taxon>Actinomycetes</taxon>
        <taxon>Kitasatosporales</taxon>
        <taxon>Streptomycetaceae</taxon>
        <taxon>Kitasatospora</taxon>
    </lineage>
</organism>
<dbReference type="CDD" id="cd06267">
    <property type="entry name" value="PBP1_LacI_sugar_binding-like"/>
    <property type="match status" value="1"/>
</dbReference>
<protein>
    <submittedName>
        <fullName evidence="6">LacI family DNA-binding transcriptional regulator</fullName>
    </submittedName>
</protein>
<sequence length="359" mass="38360">MEGGRSSAESRRSTGESRTGEGRAGEGRRPTLEAVAAHAGVGRGTASRVVNGADNVSSKAREAVLRAIGELGYVPNNLARGLVRRRTDTVALVMGVSEDTVWDEPYFSVLVRGIKRGLAGTGLQLLLAIAQSGPEEEQLMRYLTAQHVDGVLLTSLHGNDPMPRQLEESGIPTVVIGAPLGFDPAYCVDVDNRDGARRAVRHLAQQGRRRIATVTGPQDTRAGLQRLQGFHDALADAGLPAGPVAHGDFSADSGVHAMQELLRRDPELDAVFAASDSMAIGAMRVLKEQGRRVPEDVAVVGFDDSPIATHTDPPLTSVHQPLEKMGREMTRMLIARINGEAVARPTVVFEPQLVVRDST</sequence>
<keyword evidence="7" id="KW-1185">Reference proteome</keyword>
<evidence type="ECO:0000259" key="5">
    <source>
        <dbReference type="PROSITE" id="PS50932"/>
    </source>
</evidence>
<keyword evidence="2 6" id="KW-0238">DNA-binding</keyword>
<dbReference type="InterPro" id="IPR028082">
    <property type="entry name" value="Peripla_BP_I"/>
</dbReference>
<feature type="compositionally biased region" description="Basic and acidic residues" evidence="4">
    <location>
        <begin position="8"/>
        <end position="31"/>
    </location>
</feature>
<proteinExistence type="predicted"/>
<comment type="caution">
    <text evidence="6">The sequence shown here is derived from an EMBL/GenBank/DDBJ whole genome shotgun (WGS) entry which is preliminary data.</text>
</comment>
<dbReference type="InterPro" id="IPR046335">
    <property type="entry name" value="LacI/GalR-like_sensor"/>
</dbReference>
<dbReference type="SMART" id="SM00354">
    <property type="entry name" value="HTH_LACI"/>
    <property type="match status" value="1"/>
</dbReference>
<keyword evidence="1" id="KW-0805">Transcription regulation</keyword>
<reference evidence="6 7" key="1">
    <citation type="submission" date="2024-09" db="EMBL/GenBank/DDBJ databases">
        <title>The Natural Products Discovery Center: Release of the First 8490 Sequenced Strains for Exploring Actinobacteria Biosynthetic Diversity.</title>
        <authorList>
            <person name="Kalkreuter E."/>
            <person name="Kautsar S.A."/>
            <person name="Yang D."/>
            <person name="Bader C.D."/>
            <person name="Teijaro C.N."/>
            <person name="Fluegel L."/>
            <person name="Davis C.M."/>
            <person name="Simpson J.R."/>
            <person name="Lauterbach L."/>
            <person name="Steele A.D."/>
            <person name="Gui C."/>
            <person name="Meng S."/>
            <person name="Li G."/>
            <person name="Viehrig K."/>
            <person name="Ye F."/>
            <person name="Su P."/>
            <person name="Kiefer A.F."/>
            <person name="Nichols A."/>
            <person name="Cepeda A.J."/>
            <person name="Yan W."/>
            <person name="Fan B."/>
            <person name="Jiang Y."/>
            <person name="Adhikari A."/>
            <person name="Zheng C.-J."/>
            <person name="Schuster L."/>
            <person name="Cowan T.M."/>
            <person name="Smanski M.J."/>
            <person name="Chevrette M.G."/>
            <person name="De Carvalho L.P.S."/>
            <person name="Shen B."/>
        </authorList>
    </citation>
    <scope>NUCLEOTIDE SEQUENCE [LARGE SCALE GENOMIC DNA]</scope>
    <source>
        <strain evidence="6 7">NPDC058753</strain>
    </source>
</reference>
<dbReference type="SUPFAM" id="SSF53822">
    <property type="entry name" value="Periplasmic binding protein-like I"/>
    <property type="match status" value="1"/>
</dbReference>
<gene>
    <name evidence="6" type="ORF">ACFW6T_15045</name>
</gene>
<dbReference type="GO" id="GO:0003677">
    <property type="term" value="F:DNA binding"/>
    <property type="evidence" value="ECO:0007669"/>
    <property type="project" value="UniProtKB-KW"/>
</dbReference>
<evidence type="ECO:0000256" key="1">
    <source>
        <dbReference type="ARBA" id="ARBA00023015"/>
    </source>
</evidence>
<evidence type="ECO:0000313" key="6">
    <source>
        <dbReference type="EMBL" id="MFE1353294.1"/>
    </source>
</evidence>
<evidence type="ECO:0000256" key="4">
    <source>
        <dbReference type="SAM" id="MobiDB-lite"/>
    </source>
</evidence>
<dbReference type="RefSeq" id="WP_380326516.1">
    <property type="nucleotide sequence ID" value="NZ_JBHYPW010000034.1"/>
</dbReference>
<evidence type="ECO:0000256" key="2">
    <source>
        <dbReference type="ARBA" id="ARBA00023125"/>
    </source>
</evidence>
<evidence type="ECO:0000313" key="7">
    <source>
        <dbReference type="Proteomes" id="UP001599542"/>
    </source>
</evidence>
<dbReference type="InterPro" id="IPR000843">
    <property type="entry name" value="HTH_LacI"/>
</dbReference>
<dbReference type="Pfam" id="PF13377">
    <property type="entry name" value="Peripla_BP_3"/>
    <property type="match status" value="1"/>
</dbReference>
<dbReference type="InterPro" id="IPR010982">
    <property type="entry name" value="Lambda_DNA-bd_dom_sf"/>
</dbReference>
<feature type="domain" description="HTH lacI-type" evidence="5">
    <location>
        <begin position="30"/>
        <end position="84"/>
    </location>
</feature>
<dbReference type="CDD" id="cd01392">
    <property type="entry name" value="HTH_LacI"/>
    <property type="match status" value="1"/>
</dbReference>
<dbReference type="Gene3D" id="3.40.50.2300">
    <property type="match status" value="2"/>
</dbReference>
<dbReference type="PROSITE" id="PS50932">
    <property type="entry name" value="HTH_LACI_2"/>
    <property type="match status" value="1"/>
</dbReference>
<dbReference type="SUPFAM" id="SSF47413">
    <property type="entry name" value="lambda repressor-like DNA-binding domains"/>
    <property type="match status" value="1"/>
</dbReference>
<name>A0ABW6GKL4_9ACTN</name>